<dbReference type="Proteomes" id="UP000620124">
    <property type="component" value="Unassembled WGS sequence"/>
</dbReference>
<feature type="transmembrane region" description="Helical" evidence="2">
    <location>
        <begin position="95"/>
        <end position="118"/>
    </location>
</feature>
<accession>A0A8H6XFY0</accession>
<protein>
    <submittedName>
        <fullName evidence="3">Uncharacterized protein</fullName>
    </submittedName>
</protein>
<keyword evidence="2" id="KW-1133">Transmembrane helix</keyword>
<evidence type="ECO:0000313" key="3">
    <source>
        <dbReference type="EMBL" id="KAF7340337.1"/>
    </source>
</evidence>
<keyword evidence="2" id="KW-0812">Transmembrane</keyword>
<proteinExistence type="predicted"/>
<reference evidence="3" key="1">
    <citation type="submission" date="2020-05" db="EMBL/GenBank/DDBJ databases">
        <title>Mycena genomes resolve the evolution of fungal bioluminescence.</title>
        <authorList>
            <person name="Tsai I.J."/>
        </authorList>
    </citation>
    <scope>NUCLEOTIDE SEQUENCE</scope>
    <source>
        <strain evidence="3">CCC161011</strain>
    </source>
</reference>
<evidence type="ECO:0000256" key="1">
    <source>
        <dbReference type="SAM" id="MobiDB-lite"/>
    </source>
</evidence>
<feature type="region of interest" description="Disordered" evidence="1">
    <location>
        <begin position="65"/>
        <end position="92"/>
    </location>
</feature>
<keyword evidence="2" id="KW-0472">Membrane</keyword>
<gene>
    <name evidence="3" type="ORF">MVEN_01952900</name>
</gene>
<keyword evidence="4" id="KW-1185">Reference proteome</keyword>
<evidence type="ECO:0000313" key="4">
    <source>
        <dbReference type="Proteomes" id="UP000620124"/>
    </source>
</evidence>
<dbReference type="AlphaFoldDB" id="A0A8H6XFY0"/>
<comment type="caution">
    <text evidence="3">The sequence shown here is derived from an EMBL/GenBank/DDBJ whole genome shotgun (WGS) entry which is preliminary data.</text>
</comment>
<evidence type="ECO:0000256" key="2">
    <source>
        <dbReference type="SAM" id="Phobius"/>
    </source>
</evidence>
<organism evidence="3 4">
    <name type="scientific">Mycena venus</name>
    <dbReference type="NCBI Taxonomy" id="2733690"/>
    <lineage>
        <taxon>Eukaryota</taxon>
        <taxon>Fungi</taxon>
        <taxon>Dikarya</taxon>
        <taxon>Basidiomycota</taxon>
        <taxon>Agaricomycotina</taxon>
        <taxon>Agaricomycetes</taxon>
        <taxon>Agaricomycetidae</taxon>
        <taxon>Agaricales</taxon>
        <taxon>Marasmiineae</taxon>
        <taxon>Mycenaceae</taxon>
        <taxon>Mycena</taxon>
    </lineage>
</organism>
<feature type="transmembrane region" description="Helical" evidence="2">
    <location>
        <begin position="139"/>
        <end position="158"/>
    </location>
</feature>
<dbReference type="EMBL" id="JACAZI010000019">
    <property type="protein sequence ID" value="KAF7340337.1"/>
    <property type="molecule type" value="Genomic_DNA"/>
</dbReference>
<name>A0A8H6XFY0_9AGAR</name>
<dbReference type="OrthoDB" id="10637466at2759"/>
<sequence>MRRREGDVSMVLYVQGVVPRCYVPLSSQGPFLFCVVFDSACVPFSYPYLPRVCAPTARTFPITTSAKAKSRRLPRPPELAVPAPADPERDEQHGAGGVLCTLTLPLTPVAVLVFMSYIRYSAAVASLNAREPRTELSCISCRLVLFLIAPSLACFLSFTHRSSLAFILTYSASLVDAHTD</sequence>